<dbReference type="PANTHER" id="PTHR22940:SF4">
    <property type="entry name" value="PROTEIN TIMELESS HOMOLOG"/>
    <property type="match status" value="1"/>
</dbReference>
<proteinExistence type="predicted"/>
<name>A0A507BSJ3_9FUNG</name>
<evidence type="ECO:0000256" key="2">
    <source>
        <dbReference type="ARBA" id="ARBA00022880"/>
    </source>
</evidence>
<dbReference type="PANTHER" id="PTHR22940">
    <property type="entry name" value="TIMEOUT/TIMELESS-2"/>
    <property type="match status" value="1"/>
</dbReference>
<evidence type="ECO:0000259" key="6">
    <source>
        <dbReference type="Pfam" id="PF04821"/>
    </source>
</evidence>
<feature type="region of interest" description="Disordered" evidence="5">
    <location>
        <begin position="1010"/>
        <end position="1194"/>
    </location>
</feature>
<feature type="compositionally biased region" description="Low complexity" evidence="5">
    <location>
        <begin position="898"/>
        <end position="914"/>
    </location>
</feature>
<comment type="subcellular location">
    <subcellularLocation>
        <location evidence="1">Nucleus</location>
    </subcellularLocation>
</comment>
<dbReference type="GO" id="GO:0003677">
    <property type="term" value="F:DNA binding"/>
    <property type="evidence" value="ECO:0007669"/>
    <property type="project" value="TreeGrafter"/>
</dbReference>
<dbReference type="GO" id="GO:0043111">
    <property type="term" value="P:replication fork arrest"/>
    <property type="evidence" value="ECO:0007669"/>
    <property type="project" value="TreeGrafter"/>
</dbReference>
<feature type="region of interest" description="Disordered" evidence="5">
    <location>
        <begin position="1"/>
        <end position="28"/>
    </location>
</feature>
<accession>A0A507BSJ3</accession>
<evidence type="ECO:0000256" key="5">
    <source>
        <dbReference type="SAM" id="MobiDB-lite"/>
    </source>
</evidence>
<dbReference type="InterPro" id="IPR006906">
    <property type="entry name" value="Timeless_N"/>
</dbReference>
<protein>
    <recommendedName>
        <fullName evidence="6">Timeless N-terminal domain-containing protein</fullName>
    </recommendedName>
</protein>
<keyword evidence="4" id="KW-0131">Cell cycle</keyword>
<keyword evidence="3" id="KW-0539">Nucleus</keyword>
<evidence type="ECO:0000256" key="4">
    <source>
        <dbReference type="ARBA" id="ARBA00023306"/>
    </source>
</evidence>
<feature type="domain" description="Timeless N-terminal" evidence="6">
    <location>
        <begin position="73"/>
        <end position="322"/>
    </location>
</feature>
<comment type="caution">
    <text evidence="7">The sequence shown here is derived from an EMBL/GenBank/DDBJ whole genome shotgun (WGS) entry which is preliminary data.</text>
</comment>
<keyword evidence="8" id="KW-1185">Reference proteome</keyword>
<feature type="compositionally biased region" description="Basic residues" evidence="5">
    <location>
        <begin position="1059"/>
        <end position="1082"/>
    </location>
</feature>
<dbReference type="GeneID" id="42005543"/>
<evidence type="ECO:0000313" key="8">
    <source>
        <dbReference type="Proteomes" id="UP000319731"/>
    </source>
</evidence>
<dbReference type="RefSeq" id="XP_031023758.1">
    <property type="nucleotide sequence ID" value="XM_031170246.1"/>
</dbReference>
<dbReference type="InterPro" id="IPR044998">
    <property type="entry name" value="Timeless"/>
</dbReference>
<dbReference type="GO" id="GO:0006281">
    <property type="term" value="P:DNA repair"/>
    <property type="evidence" value="ECO:0007669"/>
    <property type="project" value="TreeGrafter"/>
</dbReference>
<dbReference type="EMBL" id="QEAO01000028">
    <property type="protein sequence ID" value="TPX32580.1"/>
    <property type="molecule type" value="Genomic_DNA"/>
</dbReference>
<dbReference type="OrthoDB" id="310853at2759"/>
<feature type="compositionally biased region" description="Basic residues" evidence="5">
    <location>
        <begin position="924"/>
        <end position="944"/>
    </location>
</feature>
<feature type="compositionally biased region" description="Low complexity" evidence="5">
    <location>
        <begin position="1049"/>
        <end position="1058"/>
    </location>
</feature>
<gene>
    <name evidence="7" type="ORF">SmJEL517_g04318</name>
</gene>
<reference evidence="7 8" key="1">
    <citation type="journal article" date="2019" name="Sci. Rep.">
        <title>Comparative genomics of chytrid fungi reveal insights into the obligate biotrophic and pathogenic lifestyle of Synchytrium endobioticum.</title>
        <authorList>
            <person name="van de Vossenberg B.T.L.H."/>
            <person name="Warris S."/>
            <person name="Nguyen H.D.T."/>
            <person name="van Gent-Pelzer M.P.E."/>
            <person name="Joly D.L."/>
            <person name="van de Geest H.C."/>
            <person name="Bonants P.J.M."/>
            <person name="Smith D.S."/>
            <person name="Levesque C.A."/>
            <person name="van der Lee T.A.J."/>
        </authorList>
    </citation>
    <scope>NUCLEOTIDE SEQUENCE [LARGE SCALE GENOMIC DNA]</scope>
    <source>
        <strain evidence="7 8">JEL517</strain>
    </source>
</reference>
<feature type="region of interest" description="Disordered" evidence="5">
    <location>
        <begin position="882"/>
        <end position="953"/>
    </location>
</feature>
<dbReference type="STRING" id="1806994.A0A507BSJ3"/>
<organism evidence="7 8">
    <name type="scientific">Synchytrium microbalum</name>
    <dbReference type="NCBI Taxonomy" id="1806994"/>
    <lineage>
        <taxon>Eukaryota</taxon>
        <taxon>Fungi</taxon>
        <taxon>Fungi incertae sedis</taxon>
        <taxon>Chytridiomycota</taxon>
        <taxon>Chytridiomycota incertae sedis</taxon>
        <taxon>Chytridiomycetes</taxon>
        <taxon>Synchytriales</taxon>
        <taxon>Synchytriaceae</taxon>
        <taxon>Synchytrium</taxon>
    </lineage>
</organism>
<dbReference type="AlphaFoldDB" id="A0A507BSJ3"/>
<feature type="compositionally biased region" description="Acidic residues" evidence="5">
    <location>
        <begin position="1169"/>
        <end position="1194"/>
    </location>
</feature>
<evidence type="ECO:0000313" key="7">
    <source>
        <dbReference type="EMBL" id="TPX32580.1"/>
    </source>
</evidence>
<dbReference type="Pfam" id="PF04821">
    <property type="entry name" value="TIMELESS"/>
    <property type="match status" value="1"/>
</dbReference>
<dbReference type="GO" id="GO:0000076">
    <property type="term" value="P:DNA replication checkpoint signaling"/>
    <property type="evidence" value="ECO:0007669"/>
    <property type="project" value="TreeGrafter"/>
</dbReference>
<evidence type="ECO:0000256" key="1">
    <source>
        <dbReference type="ARBA" id="ARBA00004123"/>
    </source>
</evidence>
<keyword evidence="2" id="KW-0236">DNA replication inhibitor</keyword>
<sequence>MEPENELDQYNREQAQLRDQDEDEEELSPEELEFLQQQRKKELNHLLNICAALGGYEEVPIDTHDGNQVFVRKYMPGAEAIDCLRDIRRFLKHDVMGKEMYISIQLGRWQILQKDLLPMFMSDETDEKLRRAILDLFAPMTWEINPKTKNIASQKAVLREYKIAFLGDGVLRTFRNELLVILGTEDWSKHEKNIPKLRLLLNVIRNVLSIKDDRVSVFSSTEAYMKAHLQEQLVLQMKDESILEFIITFAASMGDPQFAQWNMLIMEIVYFLFRDRDPEELVTRKEKIVNTILEDSLKEDDERKRRVAGISSRHSRFGGTLSLQLGNGRTHNVHSTTVGLKDVDKALNLGKAAQKGPTGKKPTIEKDYDAKIRVLNQRARDALADSAELFLDQAFNALMMSVKKDFDREASKVREEDHTRFLRLVTFYLKYIILYREKKGNKYDFDCVAGLVDDKGMQYVCKRMHMYLDEKNYTGLQSALDCLKQMLVVLDAMAVSPNEVYREASVHTQDVLFYEGMHVQALAALCKVTRVQSQSYLETLIESVHVFLTMMENYSKNKDFLVMKKKTHGGGKRKADPENMNYEEDDAEIRKARFAEREMKFLDIERDFTSDNVVLNYCALLSHYQTCDDRFLLFIATMFHRIFVKCKMEAYFYRLSVIELFHRILNDRGRIRITKGFKEVHTFAKYVSGKLIKRLQENPILFIHMFYPKRGGDSSRFLTGVGPSYTVTKKTYEGPYKFGVPFDQKLKVAVLAVADAGHKEFLEWIVQVYASACTNRKDDEFDAAAAKLRGEEAAVLRDFELKGLDGQSDDFNHLLSKNNLVRMLLNLLGLERLEVDDFILWIIPKKLSTSNFNFNKALLEEFMEEDTNMPDGKKDLAKLIHKKTERKSRSRPQATARSSGGSSSSSSNGGSSSSEAQGADAEGRKKRKKDKKSKRPHKRRKTHPRKNDDEEQRRELSAMFIIDSDDEDDEAFFAREAALRAKILNQRTVESEQQRIAEEKGLAERAAKLAERKAAIQARAKTSLGSDDHNSNPGGGSQNNNGEDDEDATPTTTQTTKKPTPKSGKKKGSSSASKKGKGKTMNKTKATSNTTKKKTIKRNGVVDESDDENGGDRSSSSSSDDEQPKTTRKLLKPERHWLDDSDGERDGGKPDDDGEHDASSAAQASQAISEEEGDVGFQMEVDDESQQLEIEIDM</sequence>
<dbReference type="Proteomes" id="UP000319731">
    <property type="component" value="Unassembled WGS sequence"/>
</dbReference>
<dbReference type="GO" id="GO:0031298">
    <property type="term" value="C:replication fork protection complex"/>
    <property type="evidence" value="ECO:0007669"/>
    <property type="project" value="TreeGrafter"/>
</dbReference>
<evidence type="ECO:0000256" key="3">
    <source>
        <dbReference type="ARBA" id="ARBA00023242"/>
    </source>
</evidence>
<feature type="compositionally biased region" description="Basic and acidic residues" evidence="5">
    <location>
        <begin position="1131"/>
        <end position="1151"/>
    </location>
</feature>
<feature type="compositionally biased region" description="Basic and acidic residues" evidence="5">
    <location>
        <begin position="9"/>
        <end position="19"/>
    </location>
</feature>